<feature type="domain" description="HTH tetR-type" evidence="6">
    <location>
        <begin position="8"/>
        <end position="68"/>
    </location>
</feature>
<keyword evidence="2" id="KW-0805">Transcription regulation</keyword>
<dbReference type="EMBL" id="JACHGN010000033">
    <property type="protein sequence ID" value="MBB5139803.1"/>
    <property type="molecule type" value="Genomic_DNA"/>
</dbReference>
<feature type="DNA-binding region" description="H-T-H motif" evidence="5">
    <location>
        <begin position="31"/>
        <end position="50"/>
    </location>
</feature>
<dbReference type="AlphaFoldDB" id="A0A840PP26"/>
<proteinExistence type="predicted"/>
<evidence type="ECO:0000256" key="2">
    <source>
        <dbReference type="ARBA" id="ARBA00023015"/>
    </source>
</evidence>
<dbReference type="InterPro" id="IPR001647">
    <property type="entry name" value="HTH_TetR"/>
</dbReference>
<dbReference type="PANTHER" id="PTHR30055">
    <property type="entry name" value="HTH-TYPE TRANSCRIPTIONAL REGULATOR RUTR"/>
    <property type="match status" value="1"/>
</dbReference>
<evidence type="ECO:0000256" key="3">
    <source>
        <dbReference type="ARBA" id="ARBA00023125"/>
    </source>
</evidence>
<dbReference type="SUPFAM" id="SSF46689">
    <property type="entry name" value="Homeodomain-like"/>
    <property type="match status" value="1"/>
</dbReference>
<dbReference type="InterPro" id="IPR050109">
    <property type="entry name" value="HTH-type_TetR-like_transc_reg"/>
</dbReference>
<dbReference type="SUPFAM" id="SSF48498">
    <property type="entry name" value="Tetracyclin repressor-like, C-terminal domain"/>
    <property type="match status" value="1"/>
</dbReference>
<dbReference type="PANTHER" id="PTHR30055:SF234">
    <property type="entry name" value="HTH-TYPE TRANSCRIPTIONAL REGULATOR BETI"/>
    <property type="match status" value="1"/>
</dbReference>
<dbReference type="Pfam" id="PF13977">
    <property type="entry name" value="TetR_C_6"/>
    <property type="match status" value="1"/>
</dbReference>
<protein>
    <submittedName>
        <fullName evidence="7">AcrR family transcriptional regulator</fullName>
    </submittedName>
</protein>
<dbReference type="GO" id="GO:0003700">
    <property type="term" value="F:DNA-binding transcription factor activity"/>
    <property type="evidence" value="ECO:0007669"/>
    <property type="project" value="TreeGrafter"/>
</dbReference>
<name>A0A840PP26_9ACTN</name>
<evidence type="ECO:0000256" key="4">
    <source>
        <dbReference type="ARBA" id="ARBA00023163"/>
    </source>
</evidence>
<dbReference type="Pfam" id="PF00440">
    <property type="entry name" value="TetR_N"/>
    <property type="match status" value="1"/>
</dbReference>
<evidence type="ECO:0000256" key="1">
    <source>
        <dbReference type="ARBA" id="ARBA00022491"/>
    </source>
</evidence>
<dbReference type="InterPro" id="IPR009057">
    <property type="entry name" value="Homeodomain-like_sf"/>
</dbReference>
<keyword evidence="3 5" id="KW-0238">DNA-binding</keyword>
<dbReference type="PROSITE" id="PS50977">
    <property type="entry name" value="HTH_TETR_2"/>
    <property type="match status" value="1"/>
</dbReference>
<dbReference type="RefSeq" id="WP_185056621.1">
    <property type="nucleotide sequence ID" value="NZ_BAABIX010000041.1"/>
</dbReference>
<evidence type="ECO:0000313" key="8">
    <source>
        <dbReference type="Proteomes" id="UP000578449"/>
    </source>
</evidence>
<keyword evidence="1" id="KW-0678">Repressor</keyword>
<reference evidence="7 8" key="1">
    <citation type="submission" date="2020-08" db="EMBL/GenBank/DDBJ databases">
        <title>Genomic Encyclopedia of Type Strains, Phase IV (KMG-IV): sequencing the most valuable type-strain genomes for metagenomic binning, comparative biology and taxonomic classification.</title>
        <authorList>
            <person name="Goeker M."/>
        </authorList>
    </citation>
    <scope>NUCLEOTIDE SEQUENCE [LARGE SCALE GENOMIC DNA]</scope>
    <source>
        <strain evidence="7 8">DSM 45615</strain>
    </source>
</reference>
<accession>A0A840PP26</accession>
<evidence type="ECO:0000313" key="7">
    <source>
        <dbReference type="EMBL" id="MBB5139803.1"/>
    </source>
</evidence>
<dbReference type="Gene3D" id="1.10.357.10">
    <property type="entry name" value="Tetracycline Repressor, domain 2"/>
    <property type="match status" value="1"/>
</dbReference>
<keyword evidence="4" id="KW-0804">Transcription</keyword>
<dbReference type="InterPro" id="IPR039538">
    <property type="entry name" value="BetI_C"/>
</dbReference>
<evidence type="ECO:0000259" key="6">
    <source>
        <dbReference type="PROSITE" id="PS50977"/>
    </source>
</evidence>
<dbReference type="InterPro" id="IPR036271">
    <property type="entry name" value="Tet_transcr_reg_TetR-rel_C_sf"/>
</dbReference>
<keyword evidence="8" id="KW-1185">Reference proteome</keyword>
<sequence length="193" mass="20864">MRTRLDPSRRQAAIAEAVGRVLSRGGPDGLGLRQVAAEAGVTTGAIQHHFTTKDEMLLFALRHHGRRLAERLSARAAGAPQPSPPHRVLRAIALELLPLDEERAVEARLAAAFTARAAADPDLAAVFREQYALLHTLVADQFRRAGVSDADADARELLCLVEGLRTERLLGQADDDAILALLDRALDRLPALP</sequence>
<organism evidence="7 8">
    <name type="scientific">Thermocatellispora tengchongensis</name>
    <dbReference type="NCBI Taxonomy" id="1073253"/>
    <lineage>
        <taxon>Bacteria</taxon>
        <taxon>Bacillati</taxon>
        <taxon>Actinomycetota</taxon>
        <taxon>Actinomycetes</taxon>
        <taxon>Streptosporangiales</taxon>
        <taxon>Streptosporangiaceae</taxon>
        <taxon>Thermocatellispora</taxon>
    </lineage>
</organism>
<comment type="caution">
    <text evidence="7">The sequence shown here is derived from an EMBL/GenBank/DDBJ whole genome shotgun (WGS) entry which is preliminary data.</text>
</comment>
<dbReference type="GO" id="GO:0000976">
    <property type="term" value="F:transcription cis-regulatory region binding"/>
    <property type="evidence" value="ECO:0007669"/>
    <property type="project" value="TreeGrafter"/>
</dbReference>
<evidence type="ECO:0000256" key="5">
    <source>
        <dbReference type="PROSITE-ProRule" id="PRU00335"/>
    </source>
</evidence>
<dbReference type="Proteomes" id="UP000578449">
    <property type="component" value="Unassembled WGS sequence"/>
</dbReference>
<gene>
    <name evidence="7" type="ORF">HNP84_009567</name>
</gene>